<comment type="caution">
    <text evidence="7">The sequence shown here is derived from an EMBL/GenBank/DDBJ whole genome shotgun (WGS) entry which is preliminary data.</text>
</comment>
<keyword evidence="1" id="KW-0547">Nucleotide-binding</keyword>
<dbReference type="PANTHER" id="PTHR42759">
    <property type="entry name" value="MOXR FAMILY PROTEIN"/>
    <property type="match status" value="1"/>
</dbReference>
<dbReference type="PANTHER" id="PTHR42759:SF1">
    <property type="entry name" value="MAGNESIUM-CHELATASE SUBUNIT CHLD"/>
    <property type="match status" value="1"/>
</dbReference>
<feature type="domain" description="ChlI/MoxR AAA lid" evidence="6">
    <location>
        <begin position="284"/>
        <end position="355"/>
    </location>
</feature>
<evidence type="ECO:0000256" key="2">
    <source>
        <dbReference type="ARBA" id="ARBA00022840"/>
    </source>
</evidence>
<dbReference type="Pfam" id="PF07726">
    <property type="entry name" value="AAA_3"/>
    <property type="match status" value="1"/>
</dbReference>
<organism evidence="7 8">
    <name type="scientific">Psychroflexus maritimus</name>
    <dbReference type="NCBI Taxonomy" id="2714865"/>
    <lineage>
        <taxon>Bacteria</taxon>
        <taxon>Pseudomonadati</taxon>
        <taxon>Bacteroidota</taxon>
        <taxon>Flavobacteriia</taxon>
        <taxon>Flavobacteriales</taxon>
        <taxon>Flavobacteriaceae</taxon>
        <taxon>Psychroflexus</taxon>
    </lineage>
</organism>
<accession>A0A967AEF9</accession>
<dbReference type="InterPro" id="IPR041628">
    <property type="entry name" value="ChlI/MoxR_AAA_lid"/>
</dbReference>
<keyword evidence="8" id="KW-1185">Reference proteome</keyword>
<evidence type="ECO:0000259" key="5">
    <source>
        <dbReference type="Pfam" id="PF07726"/>
    </source>
</evidence>
<feature type="region of interest" description="Disordered" evidence="4">
    <location>
        <begin position="1"/>
        <end position="43"/>
    </location>
</feature>
<comment type="similarity">
    <text evidence="3">Belongs to the MoxR family.</text>
</comment>
<dbReference type="EMBL" id="JAANAS010000013">
    <property type="protein sequence ID" value="NGZ88996.1"/>
    <property type="molecule type" value="Genomic_DNA"/>
</dbReference>
<dbReference type="InterPro" id="IPR011703">
    <property type="entry name" value="ATPase_AAA-3"/>
</dbReference>
<sequence>MENENKRPEKISNDDTSSNENKISEEIASDETSKEKKITESNSNQFKSRIPLEALQSSLEKLRQQINQLIIGQEEFVDLLIAALLSKGHVLIEGVPGIAKTETAKIFAKCVSAAFSRIQFTPDLMPSDVLGTSIFNEAKRDFEFKKGPIFSNLVLIDEINRSPAKTQSSLFEVMEEKQISIDQEVFKMQEPFMVLATQNPIEQEGTYALPEAQLDRFLFKIKLNYPSLEAEIKLLEKKHQNLNQDFSANVESVLNVEDLIEYRKLIQQVIVEPKILTYIAQLIQETRKHPHLILGASPRASIALLNTSKTFAAMQGRDFVSPEDVKRGLKPVLNHRMILSPEKEMEGITTEQVIDLISKTVEVPR</sequence>
<keyword evidence="2" id="KW-0067">ATP-binding</keyword>
<name>A0A967AEF9_9FLAO</name>
<dbReference type="InterPro" id="IPR050764">
    <property type="entry name" value="CbbQ/NirQ/NorQ/GpvN"/>
</dbReference>
<dbReference type="PIRSF" id="PIRSF002849">
    <property type="entry name" value="AAA_ATPase_chaperone_MoxR_prd"/>
    <property type="match status" value="1"/>
</dbReference>
<dbReference type="Proteomes" id="UP000643701">
    <property type="component" value="Unassembled WGS sequence"/>
</dbReference>
<dbReference type="Gene3D" id="3.40.50.300">
    <property type="entry name" value="P-loop containing nucleotide triphosphate hydrolases"/>
    <property type="match status" value="1"/>
</dbReference>
<evidence type="ECO:0000256" key="1">
    <source>
        <dbReference type="ARBA" id="ARBA00022741"/>
    </source>
</evidence>
<reference evidence="7" key="1">
    <citation type="submission" date="2020-03" db="EMBL/GenBank/DDBJ databases">
        <title>Psychroflexus Maritimus sp. nov., isolate from marine sediment.</title>
        <authorList>
            <person name="Zhong Y.-L."/>
        </authorList>
    </citation>
    <scope>NUCLEOTIDE SEQUENCE</scope>
    <source>
        <strain evidence="7">C1</strain>
    </source>
</reference>
<protein>
    <submittedName>
        <fullName evidence="7">MoxR family ATPase</fullName>
    </submittedName>
</protein>
<dbReference type="Gene3D" id="1.10.8.80">
    <property type="entry name" value="Magnesium chelatase subunit I, C-Terminal domain"/>
    <property type="match status" value="1"/>
</dbReference>
<dbReference type="InterPro" id="IPR027417">
    <property type="entry name" value="P-loop_NTPase"/>
</dbReference>
<dbReference type="Pfam" id="PF17863">
    <property type="entry name" value="AAA_lid_2"/>
    <property type="match status" value="1"/>
</dbReference>
<dbReference type="GO" id="GO:0016887">
    <property type="term" value="F:ATP hydrolysis activity"/>
    <property type="evidence" value="ECO:0007669"/>
    <property type="project" value="InterPro"/>
</dbReference>
<evidence type="ECO:0000256" key="4">
    <source>
        <dbReference type="SAM" id="MobiDB-lite"/>
    </source>
</evidence>
<dbReference type="SUPFAM" id="SSF52540">
    <property type="entry name" value="P-loop containing nucleoside triphosphate hydrolases"/>
    <property type="match status" value="1"/>
</dbReference>
<dbReference type="AlphaFoldDB" id="A0A967AEF9"/>
<feature type="compositionally biased region" description="Basic and acidic residues" evidence="4">
    <location>
        <begin position="1"/>
        <end position="13"/>
    </location>
</feature>
<dbReference type="FunFam" id="3.40.50.300:FF:000640">
    <property type="entry name" value="MoxR family ATPase"/>
    <property type="match status" value="1"/>
</dbReference>
<evidence type="ECO:0000313" key="7">
    <source>
        <dbReference type="EMBL" id="NGZ88996.1"/>
    </source>
</evidence>
<feature type="domain" description="ATPase AAA-3" evidence="5">
    <location>
        <begin position="89"/>
        <end position="219"/>
    </location>
</feature>
<evidence type="ECO:0000256" key="3">
    <source>
        <dbReference type="ARBA" id="ARBA00061607"/>
    </source>
</evidence>
<dbReference type="CDD" id="cd00009">
    <property type="entry name" value="AAA"/>
    <property type="match status" value="1"/>
</dbReference>
<evidence type="ECO:0000259" key="6">
    <source>
        <dbReference type="Pfam" id="PF17863"/>
    </source>
</evidence>
<dbReference type="GO" id="GO:0005524">
    <property type="term" value="F:ATP binding"/>
    <property type="evidence" value="ECO:0007669"/>
    <property type="project" value="UniProtKB-KW"/>
</dbReference>
<evidence type="ECO:0000313" key="8">
    <source>
        <dbReference type="Proteomes" id="UP000643701"/>
    </source>
</evidence>
<gene>
    <name evidence="7" type="ORF">G7034_01870</name>
</gene>
<proteinExistence type="inferred from homology"/>
<dbReference type="RefSeq" id="WP_166399265.1">
    <property type="nucleotide sequence ID" value="NZ_JAANAS010000013.1"/>
</dbReference>